<keyword evidence="2 6" id="KW-0812">Transmembrane</keyword>
<dbReference type="EMBL" id="KI393609">
    <property type="protein sequence ID" value="ERN07788.1"/>
    <property type="molecule type" value="Genomic_DNA"/>
</dbReference>
<dbReference type="FunFam" id="1.20.1540.10:FF:000004">
    <property type="entry name" value="Transmembrane protein 115"/>
    <property type="match status" value="1"/>
</dbReference>
<feature type="transmembrane region" description="Helical" evidence="6">
    <location>
        <begin position="145"/>
        <end position="164"/>
    </location>
</feature>
<feature type="transmembrane region" description="Helical" evidence="6">
    <location>
        <begin position="185"/>
        <end position="201"/>
    </location>
</feature>
<evidence type="ECO:0000256" key="3">
    <source>
        <dbReference type="ARBA" id="ARBA00022989"/>
    </source>
</evidence>
<evidence type="ECO:0000313" key="8">
    <source>
        <dbReference type="Proteomes" id="UP000017836"/>
    </source>
</evidence>
<dbReference type="HOGENOM" id="CLU_043563_0_0_1"/>
<proteinExistence type="predicted"/>
<feature type="transmembrane region" description="Helical" evidence="6">
    <location>
        <begin position="207"/>
        <end position="225"/>
    </location>
</feature>
<keyword evidence="3 6" id="KW-1133">Transmembrane helix</keyword>
<dbReference type="Gramene" id="ERN07788">
    <property type="protein sequence ID" value="ERN07788"/>
    <property type="gene ID" value="AMTR_s00012p00139730"/>
</dbReference>
<evidence type="ECO:0000256" key="1">
    <source>
        <dbReference type="ARBA" id="ARBA00004141"/>
    </source>
</evidence>
<dbReference type="STRING" id="13333.W1PIG7"/>
<evidence type="ECO:0008006" key="9">
    <source>
        <dbReference type="Google" id="ProtNLM"/>
    </source>
</evidence>
<protein>
    <recommendedName>
        <fullName evidence="9">Peptidase S54 rhomboid domain-containing protein</fullName>
    </recommendedName>
</protein>
<dbReference type="GO" id="GO:0005794">
    <property type="term" value="C:Golgi apparatus"/>
    <property type="evidence" value="ECO:0000318"/>
    <property type="project" value="GO_Central"/>
</dbReference>
<dbReference type="GO" id="GO:0006890">
    <property type="term" value="P:retrograde vesicle-mediated transport, Golgi to endoplasmic reticulum"/>
    <property type="evidence" value="ECO:0000318"/>
    <property type="project" value="GO_Central"/>
</dbReference>
<feature type="transmembrane region" description="Helical" evidence="6">
    <location>
        <begin position="43"/>
        <end position="67"/>
    </location>
</feature>
<name>W1PIG7_AMBTC</name>
<keyword evidence="4 6" id="KW-0472">Membrane</keyword>
<evidence type="ECO:0000313" key="7">
    <source>
        <dbReference type="EMBL" id="ERN07788.1"/>
    </source>
</evidence>
<sequence>MIVKALMTTIDRGPTAHSPHDNNKQNGRMKGGLTGYTRLSKGLAAIICIGYVVSQLFPWILGYVTLIPGKTIPFAWNVITAGYIEQSIFGLILTIIGLLLGGKLLEPIWGTREFLKFIVFVNFFTLLGVFLTAIISYVATKRETYLYMPLSGFHGVLSGFLVGVKQNMPDEEVVGFGRFSLRAEWLPSILVLMTIVLSFFTVEAMRFVPFVIFGTYGGWFYLRYFQRNPETNLIGDPDDEFAFATFFPDFLRPVVNVLALGFHKLLCGKIAVSRKSDSHGLDSMSMTTSNPIEASRRRDRGARALDERLSLAREKDSKEDYTSDVV</sequence>
<dbReference type="SUPFAM" id="SSF144091">
    <property type="entry name" value="Rhomboid-like"/>
    <property type="match status" value="1"/>
</dbReference>
<reference evidence="8" key="1">
    <citation type="journal article" date="2013" name="Science">
        <title>The Amborella genome and the evolution of flowering plants.</title>
        <authorList>
            <consortium name="Amborella Genome Project"/>
        </authorList>
    </citation>
    <scope>NUCLEOTIDE SEQUENCE [LARGE SCALE GENOMIC DNA]</scope>
</reference>
<gene>
    <name evidence="7" type="ORF">AMTR_s00012p00139730</name>
</gene>
<dbReference type="eggNOG" id="KOG2890">
    <property type="taxonomic scope" value="Eukaryota"/>
</dbReference>
<dbReference type="Pfam" id="PF08551">
    <property type="entry name" value="DUF1751"/>
    <property type="match status" value="1"/>
</dbReference>
<evidence type="ECO:0000256" key="4">
    <source>
        <dbReference type="ARBA" id="ARBA00023136"/>
    </source>
</evidence>
<dbReference type="GO" id="GO:0016020">
    <property type="term" value="C:membrane"/>
    <property type="evidence" value="ECO:0007669"/>
    <property type="project" value="UniProtKB-SubCell"/>
</dbReference>
<dbReference type="PANTHER" id="PTHR13377:SF3">
    <property type="entry name" value="TRANSMEMBRANE PROTEIN 115"/>
    <property type="match status" value="1"/>
</dbReference>
<feature type="region of interest" description="Disordered" evidence="5">
    <location>
        <begin position="277"/>
        <end position="326"/>
    </location>
</feature>
<dbReference type="InterPro" id="IPR035952">
    <property type="entry name" value="Rhomboid-like_sf"/>
</dbReference>
<dbReference type="AlphaFoldDB" id="W1PIG7"/>
<dbReference type="InterPro" id="IPR013861">
    <property type="entry name" value="TMEM115/Pdh1/Rbl19"/>
</dbReference>
<keyword evidence="8" id="KW-1185">Reference proteome</keyword>
<comment type="subcellular location">
    <subcellularLocation>
        <location evidence="1">Membrane</location>
        <topology evidence="1">Multi-pass membrane protein</topology>
    </subcellularLocation>
</comment>
<organism evidence="7 8">
    <name type="scientific">Amborella trichopoda</name>
    <dbReference type="NCBI Taxonomy" id="13333"/>
    <lineage>
        <taxon>Eukaryota</taxon>
        <taxon>Viridiplantae</taxon>
        <taxon>Streptophyta</taxon>
        <taxon>Embryophyta</taxon>
        <taxon>Tracheophyta</taxon>
        <taxon>Spermatophyta</taxon>
        <taxon>Magnoliopsida</taxon>
        <taxon>Amborellales</taxon>
        <taxon>Amborellaceae</taxon>
        <taxon>Amborella</taxon>
    </lineage>
</organism>
<dbReference type="PANTHER" id="PTHR13377">
    <property type="entry name" value="PLACENTAL PROTEIN 6"/>
    <property type="match status" value="1"/>
</dbReference>
<dbReference type="OMA" id="VIFGTYG"/>
<feature type="compositionally biased region" description="Basic and acidic residues" evidence="5">
    <location>
        <begin position="301"/>
        <end position="326"/>
    </location>
</feature>
<dbReference type="Proteomes" id="UP000017836">
    <property type="component" value="Unassembled WGS sequence"/>
</dbReference>
<evidence type="ECO:0000256" key="6">
    <source>
        <dbReference type="SAM" id="Phobius"/>
    </source>
</evidence>
<evidence type="ECO:0000256" key="5">
    <source>
        <dbReference type="SAM" id="MobiDB-lite"/>
    </source>
</evidence>
<evidence type="ECO:0000256" key="2">
    <source>
        <dbReference type="ARBA" id="ARBA00022692"/>
    </source>
</evidence>
<accession>W1PIG7</accession>
<feature type="transmembrane region" description="Helical" evidence="6">
    <location>
        <begin position="117"/>
        <end position="139"/>
    </location>
</feature>
<feature type="transmembrane region" description="Helical" evidence="6">
    <location>
        <begin position="87"/>
        <end position="105"/>
    </location>
</feature>
<dbReference type="SMART" id="SM01160">
    <property type="entry name" value="DUF1751"/>
    <property type="match status" value="1"/>
</dbReference>